<evidence type="ECO:0000256" key="6">
    <source>
        <dbReference type="ARBA" id="ARBA00022847"/>
    </source>
</evidence>
<feature type="transmembrane region" description="Helical" evidence="12">
    <location>
        <begin position="208"/>
        <end position="231"/>
    </location>
</feature>
<name>A0A3B1BVG5_9ZZZZ</name>
<dbReference type="PANTHER" id="PTHR48086">
    <property type="entry name" value="SODIUM/PROLINE SYMPORTER-RELATED"/>
    <property type="match status" value="1"/>
</dbReference>
<evidence type="ECO:0000256" key="10">
    <source>
        <dbReference type="ARBA" id="ARBA00023136"/>
    </source>
</evidence>
<evidence type="ECO:0000256" key="11">
    <source>
        <dbReference type="ARBA" id="ARBA00023201"/>
    </source>
</evidence>
<feature type="transmembrane region" description="Helical" evidence="12">
    <location>
        <begin position="77"/>
        <end position="96"/>
    </location>
</feature>
<keyword evidence="3" id="KW-0813">Transport</keyword>
<evidence type="ECO:0000256" key="2">
    <source>
        <dbReference type="ARBA" id="ARBA00006434"/>
    </source>
</evidence>
<evidence type="ECO:0000256" key="12">
    <source>
        <dbReference type="SAM" id="Phobius"/>
    </source>
</evidence>
<evidence type="ECO:0000256" key="1">
    <source>
        <dbReference type="ARBA" id="ARBA00004651"/>
    </source>
</evidence>
<feature type="transmembrane region" description="Helical" evidence="12">
    <location>
        <begin position="450"/>
        <end position="470"/>
    </location>
</feature>
<sequence length="728" mass="81500">MFGLGLIDIIVIVSYFLVIIAIGFWSMSRIKNQEDYFLAGRRFGKFIQTFASFGQGTSADTAVGVSTTTFSNGAAGIWSSLIYLFTTPLYWLVMPWMRRLRLLTLGDFFEERYGSKALAGVYAVIGTIGMMAILSVGFSAVTKTVAALTPKEVHEFTVKEKTEYDMAKELDILEKADYVSLSGDQKERLAELNLINPQKTFSQINQTILMWFIVFIVMAYAITGGLEAAFITDTIQGIFIIILSFILIPFALSKISMLYNGDGIFDSFRIIHEQLPESAFEIFGSPTAIDFTWYYILALAVMGTLNVVIQPNSLVANGSAKNEYAARVGFVVGSFMKRFVTVFWGFFAITAIVLYSGKISNPDYVWGYATLDLLGGLNIGLVGLMIASLLAAQMSTADCLMITSSSLLTHNLYRPLFPNKSEAHYVWIGRIAGGAVLIGAALIATQFDSILQILKFMWEVNVTVAASFWLGMKWRRANLKAAWASIGFTSILFFVLPASLSIFWSGLTLEDSLLKTTDPAPVVREYDAKAPDVQARLNEISVWKNLPEEKRKNTTPPEQLKIGDRFEKTYILPQKSIFWTKGIKKLNNGQLAGSGMLNIELVMLDWMGFDLSKNSYAMNETIRIIIRTVVPFIVFIFVAFYTKRESNTRVDRFFAKMKTKVADDPESDIKELELSYNDPKRFDHMKILPRSGWEFDKWDKEDFVGFSLSIVGVFVVIGLLVLLVSIGN</sequence>
<dbReference type="GO" id="GO:0005886">
    <property type="term" value="C:plasma membrane"/>
    <property type="evidence" value="ECO:0007669"/>
    <property type="project" value="UniProtKB-SubCell"/>
</dbReference>
<feature type="transmembrane region" description="Helical" evidence="12">
    <location>
        <begin position="117"/>
        <end position="141"/>
    </location>
</feature>
<feature type="transmembrane region" description="Helical" evidence="12">
    <location>
        <begin position="482"/>
        <end position="504"/>
    </location>
</feature>
<feature type="transmembrane region" description="Helical" evidence="12">
    <location>
        <begin position="238"/>
        <end position="259"/>
    </location>
</feature>
<dbReference type="InterPro" id="IPR001734">
    <property type="entry name" value="Na/solute_symporter"/>
</dbReference>
<evidence type="ECO:0000256" key="5">
    <source>
        <dbReference type="ARBA" id="ARBA00022692"/>
    </source>
</evidence>
<gene>
    <name evidence="13" type="ORF">MNBD_IGNAVI01-1641</name>
</gene>
<reference evidence="13" key="1">
    <citation type="submission" date="2018-06" db="EMBL/GenBank/DDBJ databases">
        <authorList>
            <person name="Zhirakovskaya E."/>
        </authorList>
    </citation>
    <scope>NUCLEOTIDE SEQUENCE</scope>
</reference>
<dbReference type="AlphaFoldDB" id="A0A3B1BVG5"/>
<keyword evidence="5 12" id="KW-0812">Transmembrane</keyword>
<feature type="transmembrane region" description="Helical" evidence="12">
    <location>
        <begin position="703"/>
        <end position="726"/>
    </location>
</feature>
<keyword evidence="9" id="KW-0406">Ion transport</keyword>
<comment type="subcellular location">
    <subcellularLocation>
        <location evidence="1">Cell membrane</location>
        <topology evidence="1">Multi-pass membrane protein</topology>
    </subcellularLocation>
</comment>
<dbReference type="InterPro" id="IPR050277">
    <property type="entry name" value="Sodium:Solute_Symporter"/>
</dbReference>
<keyword evidence="8" id="KW-0915">Sodium</keyword>
<evidence type="ECO:0000256" key="8">
    <source>
        <dbReference type="ARBA" id="ARBA00023053"/>
    </source>
</evidence>
<organism evidence="13">
    <name type="scientific">hydrothermal vent metagenome</name>
    <dbReference type="NCBI Taxonomy" id="652676"/>
    <lineage>
        <taxon>unclassified sequences</taxon>
        <taxon>metagenomes</taxon>
        <taxon>ecological metagenomes</taxon>
    </lineage>
</organism>
<feature type="transmembrane region" description="Helical" evidence="12">
    <location>
        <begin position="624"/>
        <end position="642"/>
    </location>
</feature>
<keyword evidence="6" id="KW-0769">Symport</keyword>
<feature type="transmembrane region" description="Helical" evidence="12">
    <location>
        <begin position="339"/>
        <end position="357"/>
    </location>
</feature>
<dbReference type="InterPro" id="IPR038377">
    <property type="entry name" value="Na/Glc_symporter_sf"/>
</dbReference>
<feature type="transmembrane region" description="Helical" evidence="12">
    <location>
        <begin position="291"/>
        <end position="309"/>
    </location>
</feature>
<dbReference type="GO" id="GO:0006814">
    <property type="term" value="P:sodium ion transport"/>
    <property type="evidence" value="ECO:0007669"/>
    <property type="project" value="UniProtKB-KW"/>
</dbReference>
<dbReference type="GO" id="GO:0015293">
    <property type="term" value="F:symporter activity"/>
    <property type="evidence" value="ECO:0007669"/>
    <property type="project" value="UniProtKB-KW"/>
</dbReference>
<dbReference type="PANTHER" id="PTHR48086:SF3">
    <property type="entry name" value="SODIUM_PROLINE SYMPORTER"/>
    <property type="match status" value="1"/>
</dbReference>
<dbReference type="Gene3D" id="1.20.1730.10">
    <property type="entry name" value="Sodium/glucose cotransporter"/>
    <property type="match status" value="1"/>
</dbReference>
<keyword evidence="10 12" id="KW-0472">Membrane</keyword>
<keyword evidence="4" id="KW-1003">Cell membrane</keyword>
<keyword evidence="11" id="KW-0739">Sodium transport</keyword>
<feature type="transmembrane region" description="Helical" evidence="12">
    <location>
        <begin position="424"/>
        <end position="444"/>
    </location>
</feature>
<evidence type="ECO:0000256" key="3">
    <source>
        <dbReference type="ARBA" id="ARBA00022448"/>
    </source>
</evidence>
<evidence type="ECO:0000256" key="4">
    <source>
        <dbReference type="ARBA" id="ARBA00022475"/>
    </source>
</evidence>
<evidence type="ECO:0008006" key="14">
    <source>
        <dbReference type="Google" id="ProtNLM"/>
    </source>
</evidence>
<accession>A0A3B1BVG5</accession>
<protein>
    <recommendedName>
        <fullName evidence="14">Sodium:solute symporter family protein</fullName>
    </recommendedName>
</protein>
<evidence type="ECO:0000256" key="7">
    <source>
        <dbReference type="ARBA" id="ARBA00022989"/>
    </source>
</evidence>
<evidence type="ECO:0000313" key="13">
    <source>
        <dbReference type="EMBL" id="VAX21899.1"/>
    </source>
</evidence>
<dbReference type="Pfam" id="PF00474">
    <property type="entry name" value="SSF"/>
    <property type="match status" value="2"/>
</dbReference>
<dbReference type="EMBL" id="UOGD01000208">
    <property type="protein sequence ID" value="VAX21899.1"/>
    <property type="molecule type" value="Genomic_DNA"/>
</dbReference>
<proteinExistence type="inferred from homology"/>
<feature type="transmembrane region" description="Helical" evidence="12">
    <location>
        <begin position="6"/>
        <end position="25"/>
    </location>
</feature>
<dbReference type="CDD" id="cd10322">
    <property type="entry name" value="SLC5sbd"/>
    <property type="match status" value="1"/>
</dbReference>
<comment type="similarity">
    <text evidence="2">Belongs to the sodium:solute symporter (SSF) (TC 2.A.21) family.</text>
</comment>
<evidence type="ECO:0000256" key="9">
    <source>
        <dbReference type="ARBA" id="ARBA00023065"/>
    </source>
</evidence>
<feature type="transmembrane region" description="Helical" evidence="12">
    <location>
        <begin position="377"/>
        <end position="403"/>
    </location>
</feature>
<keyword evidence="7 12" id="KW-1133">Transmembrane helix</keyword>
<dbReference type="PROSITE" id="PS50283">
    <property type="entry name" value="NA_SOLUT_SYMP_3"/>
    <property type="match status" value="1"/>
</dbReference>